<feature type="transmembrane region" description="Helical" evidence="1">
    <location>
        <begin position="291"/>
        <end position="312"/>
    </location>
</feature>
<sequence>MLLNDSESSYENTDQLLTNHMNFMIISLPSTSYHHNEEDDTADKSMTAAPQYDCSPHYFLLLCTLIFCFTTGSDAFTKRMSSACEMNKDCNKYTCDVENKFHSPKDYFRKPGRSIFTLPCKCQSDWKAHFCRNSGRYRLTPIGKEDTLPSICICRQFSDGGGSCQQFMTQCFSSPKPDEPCYCCFNQPGLYCNQLQCSKRQPEFGPKANTTCVCHLPAFYPYHICNQEDLLDATSTGNNNGETSNLFDWRTRQNSSMIGIYNGQYGEQHSMDVRQSKKLLLLGIELSSGTAFAIVLSLLGLVALMTTLLLVLRSYRLHRQRHQNDLRRNNAQTILLQQRADDDKYLP</sequence>
<protein>
    <submittedName>
        <fullName evidence="4">EGF-like domain-containing protein</fullName>
    </submittedName>
</protein>
<keyword evidence="3" id="KW-1185">Reference proteome</keyword>
<keyword evidence="1" id="KW-1133">Transmembrane helix</keyword>
<evidence type="ECO:0000313" key="4">
    <source>
        <dbReference type="WBParaSite" id="ASIM_0001078701-mRNA-1"/>
    </source>
</evidence>
<evidence type="ECO:0000256" key="1">
    <source>
        <dbReference type="SAM" id="Phobius"/>
    </source>
</evidence>
<dbReference type="WBParaSite" id="ASIM_0001078701-mRNA-1">
    <property type="protein sequence ID" value="ASIM_0001078701-mRNA-1"/>
    <property type="gene ID" value="ASIM_0001078701"/>
</dbReference>
<dbReference type="Proteomes" id="UP000267096">
    <property type="component" value="Unassembled WGS sequence"/>
</dbReference>
<reference evidence="2 3" key="2">
    <citation type="submission" date="2018-11" db="EMBL/GenBank/DDBJ databases">
        <authorList>
            <consortium name="Pathogen Informatics"/>
        </authorList>
    </citation>
    <scope>NUCLEOTIDE SEQUENCE [LARGE SCALE GENOMIC DNA]</scope>
</reference>
<gene>
    <name evidence="2" type="ORF">ASIM_LOCUS10345</name>
</gene>
<accession>A0A0M3JS58</accession>
<keyword evidence="1" id="KW-0812">Transmembrane</keyword>
<dbReference type="EMBL" id="UYRR01030995">
    <property type="protein sequence ID" value="VDK42825.1"/>
    <property type="molecule type" value="Genomic_DNA"/>
</dbReference>
<name>A0A0M3JS58_ANISI</name>
<proteinExistence type="predicted"/>
<evidence type="ECO:0000313" key="3">
    <source>
        <dbReference type="Proteomes" id="UP000267096"/>
    </source>
</evidence>
<reference evidence="4" key="1">
    <citation type="submission" date="2017-02" db="UniProtKB">
        <authorList>
            <consortium name="WormBaseParasite"/>
        </authorList>
    </citation>
    <scope>IDENTIFICATION</scope>
</reference>
<organism evidence="4">
    <name type="scientific">Anisakis simplex</name>
    <name type="common">Herring worm</name>
    <dbReference type="NCBI Taxonomy" id="6269"/>
    <lineage>
        <taxon>Eukaryota</taxon>
        <taxon>Metazoa</taxon>
        <taxon>Ecdysozoa</taxon>
        <taxon>Nematoda</taxon>
        <taxon>Chromadorea</taxon>
        <taxon>Rhabditida</taxon>
        <taxon>Spirurina</taxon>
        <taxon>Ascaridomorpha</taxon>
        <taxon>Ascaridoidea</taxon>
        <taxon>Anisakidae</taxon>
        <taxon>Anisakis</taxon>
        <taxon>Anisakis simplex complex</taxon>
    </lineage>
</organism>
<evidence type="ECO:0000313" key="2">
    <source>
        <dbReference type="EMBL" id="VDK42825.1"/>
    </source>
</evidence>
<keyword evidence="1" id="KW-0472">Membrane</keyword>
<dbReference type="AlphaFoldDB" id="A0A0M3JS58"/>
<dbReference type="OrthoDB" id="5865324at2759"/>